<dbReference type="EMBL" id="LAZR01013090">
    <property type="protein sequence ID" value="KKM23607.1"/>
    <property type="molecule type" value="Genomic_DNA"/>
</dbReference>
<evidence type="ECO:0000313" key="2">
    <source>
        <dbReference type="EMBL" id="KKM23607.1"/>
    </source>
</evidence>
<sequence>MGPHADDVATGRTRESAVAAVMLIYFLSGACSLIDEVVWVRLLKLVLGNTVYATSIVVSVFMGGLAAGAMLMGRRADRVRRPLRLYALLEAAVTASALALPWVLRVMDGLYVWVHRTWGPPPAAMLVIQVLVSAVVLLVPAMLMGSTLPLLGAYV</sequence>
<accession>A0A0F9I7V6</accession>
<evidence type="ECO:0000256" key="1">
    <source>
        <dbReference type="SAM" id="Phobius"/>
    </source>
</evidence>
<feature type="transmembrane region" description="Helical" evidence="1">
    <location>
        <begin position="85"/>
        <end position="104"/>
    </location>
</feature>
<organism evidence="2">
    <name type="scientific">marine sediment metagenome</name>
    <dbReference type="NCBI Taxonomy" id="412755"/>
    <lineage>
        <taxon>unclassified sequences</taxon>
        <taxon>metagenomes</taxon>
        <taxon>ecological metagenomes</taxon>
    </lineage>
</organism>
<dbReference type="SUPFAM" id="SSF103473">
    <property type="entry name" value="MFS general substrate transporter"/>
    <property type="match status" value="1"/>
</dbReference>
<comment type="caution">
    <text evidence="2">The sequence shown here is derived from an EMBL/GenBank/DDBJ whole genome shotgun (WGS) entry which is preliminary data.</text>
</comment>
<keyword evidence="1" id="KW-1133">Transmembrane helix</keyword>
<name>A0A0F9I7V6_9ZZZZ</name>
<feature type="non-terminal residue" evidence="2">
    <location>
        <position position="155"/>
    </location>
</feature>
<keyword evidence="1" id="KW-0812">Transmembrane</keyword>
<feature type="transmembrane region" description="Helical" evidence="1">
    <location>
        <begin position="17"/>
        <end position="39"/>
    </location>
</feature>
<reference evidence="2" key="1">
    <citation type="journal article" date="2015" name="Nature">
        <title>Complex archaea that bridge the gap between prokaryotes and eukaryotes.</title>
        <authorList>
            <person name="Spang A."/>
            <person name="Saw J.H."/>
            <person name="Jorgensen S.L."/>
            <person name="Zaremba-Niedzwiedzka K."/>
            <person name="Martijn J."/>
            <person name="Lind A.E."/>
            <person name="van Eijk R."/>
            <person name="Schleper C."/>
            <person name="Guy L."/>
            <person name="Ettema T.J."/>
        </authorList>
    </citation>
    <scope>NUCLEOTIDE SEQUENCE</scope>
</reference>
<feature type="transmembrane region" description="Helical" evidence="1">
    <location>
        <begin position="51"/>
        <end position="73"/>
    </location>
</feature>
<evidence type="ECO:0008006" key="3">
    <source>
        <dbReference type="Google" id="ProtNLM"/>
    </source>
</evidence>
<feature type="transmembrane region" description="Helical" evidence="1">
    <location>
        <begin position="124"/>
        <end position="151"/>
    </location>
</feature>
<dbReference type="AlphaFoldDB" id="A0A0F9I7V6"/>
<protein>
    <recommendedName>
        <fullName evidence="3">Spermidine synthase</fullName>
    </recommendedName>
</protein>
<keyword evidence="1" id="KW-0472">Membrane</keyword>
<dbReference type="InterPro" id="IPR036259">
    <property type="entry name" value="MFS_trans_sf"/>
</dbReference>
<gene>
    <name evidence="2" type="ORF">LCGC14_1613460</name>
</gene>
<proteinExistence type="predicted"/>